<sequence>MHTTQAATTDPATRPARGLSMETWLYVAVAVLLAGVIAATVTFGAVGLAMCALALVPVCYTMILLITLGS</sequence>
<accession>A0A327YTC2</accession>
<gene>
    <name evidence="2" type="ORF">ATI53_1002154</name>
</gene>
<keyword evidence="1" id="KW-1133">Transmembrane helix</keyword>
<evidence type="ECO:0000256" key="1">
    <source>
        <dbReference type="SAM" id="Phobius"/>
    </source>
</evidence>
<evidence type="ECO:0000313" key="2">
    <source>
        <dbReference type="EMBL" id="RAK22975.1"/>
    </source>
</evidence>
<reference evidence="2 3" key="1">
    <citation type="submission" date="2018-06" db="EMBL/GenBank/DDBJ databases">
        <title>Genomic Encyclopedia of Archaeal and Bacterial Type Strains, Phase II (KMG-II): from individual species to whole genera.</title>
        <authorList>
            <person name="Goeker M."/>
        </authorList>
    </citation>
    <scope>NUCLEOTIDE SEQUENCE [LARGE SCALE GENOMIC DNA]</scope>
    <source>
        <strain evidence="2 3">DSM 22011</strain>
    </source>
</reference>
<comment type="caution">
    <text evidence="2">The sequence shown here is derived from an EMBL/GenBank/DDBJ whole genome shotgun (WGS) entry which is preliminary data.</text>
</comment>
<feature type="transmembrane region" description="Helical" evidence="1">
    <location>
        <begin position="47"/>
        <end position="68"/>
    </location>
</feature>
<dbReference type="RefSeq" id="WP_111549627.1">
    <property type="nucleotide sequence ID" value="NZ_LIQE01000001.1"/>
</dbReference>
<dbReference type="EMBL" id="QLMG01000002">
    <property type="protein sequence ID" value="RAK22975.1"/>
    <property type="molecule type" value="Genomic_DNA"/>
</dbReference>
<evidence type="ECO:0000313" key="3">
    <source>
        <dbReference type="Proteomes" id="UP000249165"/>
    </source>
</evidence>
<keyword evidence="1" id="KW-0472">Membrane</keyword>
<dbReference type="Proteomes" id="UP000249165">
    <property type="component" value="Unassembled WGS sequence"/>
</dbReference>
<organism evidence="2 3">
    <name type="scientific">Salipiger aestuarii</name>
    <dbReference type="NCBI Taxonomy" id="568098"/>
    <lineage>
        <taxon>Bacteria</taxon>
        <taxon>Pseudomonadati</taxon>
        <taxon>Pseudomonadota</taxon>
        <taxon>Alphaproteobacteria</taxon>
        <taxon>Rhodobacterales</taxon>
        <taxon>Roseobacteraceae</taxon>
        <taxon>Salipiger</taxon>
    </lineage>
</organism>
<dbReference type="AlphaFoldDB" id="A0A327YTC2"/>
<protein>
    <submittedName>
        <fullName evidence="2">Uncharacterized protein</fullName>
    </submittedName>
</protein>
<keyword evidence="3" id="KW-1185">Reference proteome</keyword>
<proteinExistence type="predicted"/>
<feature type="transmembrane region" description="Helical" evidence="1">
    <location>
        <begin position="23"/>
        <end position="41"/>
    </location>
</feature>
<keyword evidence="1" id="KW-0812">Transmembrane</keyword>
<name>A0A327YTC2_9RHOB</name>